<dbReference type="InterPro" id="IPR003770">
    <property type="entry name" value="MLTG-like"/>
</dbReference>
<comment type="subcellular location">
    <subcellularLocation>
        <location evidence="7">Cell membrane</location>
        <topology evidence="7">Single-pass membrane protein</topology>
    </subcellularLocation>
</comment>
<comment type="similarity">
    <text evidence="7">Belongs to the transglycosylase MltG family.</text>
</comment>
<evidence type="ECO:0000256" key="3">
    <source>
        <dbReference type="ARBA" id="ARBA00022989"/>
    </source>
</evidence>
<accession>A0A9D9DJK8</accession>
<dbReference type="NCBIfam" id="TIGR00247">
    <property type="entry name" value="endolytic transglycosylase MltG"/>
    <property type="match status" value="1"/>
</dbReference>
<dbReference type="GO" id="GO:0009252">
    <property type="term" value="P:peptidoglycan biosynthetic process"/>
    <property type="evidence" value="ECO:0007669"/>
    <property type="project" value="UniProtKB-UniRule"/>
</dbReference>
<keyword evidence="2 7" id="KW-0812">Transmembrane</keyword>
<dbReference type="GO" id="GO:0005886">
    <property type="term" value="C:plasma membrane"/>
    <property type="evidence" value="ECO:0007669"/>
    <property type="project" value="UniProtKB-SubCell"/>
</dbReference>
<reference evidence="8" key="2">
    <citation type="journal article" date="2021" name="PeerJ">
        <title>Extensive microbial diversity within the chicken gut microbiome revealed by metagenomics and culture.</title>
        <authorList>
            <person name="Gilroy R."/>
            <person name="Ravi A."/>
            <person name="Getino M."/>
            <person name="Pursley I."/>
            <person name="Horton D.L."/>
            <person name="Alikhan N.F."/>
            <person name="Baker D."/>
            <person name="Gharbi K."/>
            <person name="Hall N."/>
            <person name="Watson M."/>
            <person name="Adriaenssens E.M."/>
            <person name="Foster-Nyarko E."/>
            <person name="Jarju S."/>
            <person name="Secka A."/>
            <person name="Antonio M."/>
            <person name="Oren A."/>
            <person name="Chaudhuri R.R."/>
            <person name="La Ragione R."/>
            <person name="Hildebrand F."/>
            <person name="Pallen M.J."/>
        </authorList>
    </citation>
    <scope>NUCLEOTIDE SEQUENCE</scope>
    <source>
        <strain evidence="8">15467</strain>
    </source>
</reference>
<protein>
    <recommendedName>
        <fullName evidence="7">Endolytic murein transglycosylase</fullName>
        <ecNumber evidence="7">4.2.2.29</ecNumber>
    </recommendedName>
    <alternativeName>
        <fullName evidence="7">Peptidoglycan lytic transglycosylase</fullName>
    </alternativeName>
    <alternativeName>
        <fullName evidence="7">Peptidoglycan polymerization terminase</fullName>
    </alternativeName>
</protein>
<dbReference type="EC" id="4.2.2.29" evidence="7"/>
<sequence length="341" mass="38311">MKSGKKRILYVAAAVIAIAAVAIAPSYLDRHKANVSADIVLYVKDSTSTLPEICSMFAGGLKKQNSFARVAKRNNLEGNIKTGRYLFGKGSSNIEIVRALKFGWETPFNLTLSGNIRGLEKLSSILGKKMLYDSAAFSRYFNSPSTWEKFGTDKANFISLFIPNTYQVYWSYTPEEFTERMKKEYDRFWSGERDAKAKALGLTREEVSTLASIVCEESNHLPELPTIAGVYINRLRTGMKLDADPTVKFALGDPSLKRILYRHLTVDSPYNTYKYAGLPPGPITIPQISGIDAVLNYQKHNYYYFCASDKLDGTHKFAESSDRHNANARKYQNAISRLGIR</sequence>
<organism evidence="8 9">
    <name type="scientific">Candidatus Egerieousia excrementavium</name>
    <dbReference type="NCBI Taxonomy" id="2840778"/>
    <lineage>
        <taxon>Bacteria</taxon>
        <taxon>Pseudomonadati</taxon>
        <taxon>Bacteroidota</taxon>
        <taxon>Bacteroidia</taxon>
        <taxon>Bacteroidales</taxon>
        <taxon>Candidatus Egerieousia</taxon>
    </lineage>
</organism>
<keyword evidence="3 7" id="KW-1133">Transmembrane helix</keyword>
<reference evidence="8" key="1">
    <citation type="submission" date="2020-10" db="EMBL/GenBank/DDBJ databases">
        <authorList>
            <person name="Gilroy R."/>
        </authorList>
    </citation>
    <scope>NUCLEOTIDE SEQUENCE</scope>
    <source>
        <strain evidence="8">15467</strain>
    </source>
</reference>
<dbReference type="AlphaFoldDB" id="A0A9D9DJK8"/>
<evidence type="ECO:0000313" key="9">
    <source>
        <dbReference type="Proteomes" id="UP000823635"/>
    </source>
</evidence>
<dbReference type="GO" id="GO:0071555">
    <property type="term" value="P:cell wall organization"/>
    <property type="evidence" value="ECO:0007669"/>
    <property type="project" value="UniProtKB-KW"/>
</dbReference>
<evidence type="ECO:0000256" key="7">
    <source>
        <dbReference type="HAMAP-Rule" id="MF_02065"/>
    </source>
</evidence>
<keyword evidence="1 7" id="KW-1003">Cell membrane</keyword>
<evidence type="ECO:0000313" key="8">
    <source>
        <dbReference type="EMBL" id="MBO8428673.1"/>
    </source>
</evidence>
<keyword evidence="4 7" id="KW-0472">Membrane</keyword>
<keyword evidence="5 7" id="KW-0456">Lyase</keyword>
<dbReference type="EMBL" id="JADINB010000043">
    <property type="protein sequence ID" value="MBO8428673.1"/>
    <property type="molecule type" value="Genomic_DNA"/>
</dbReference>
<dbReference type="PANTHER" id="PTHR30518:SF2">
    <property type="entry name" value="ENDOLYTIC MUREIN TRANSGLYCOSYLASE"/>
    <property type="match status" value="1"/>
</dbReference>
<gene>
    <name evidence="7 8" type="primary">mltG</name>
    <name evidence="8" type="ORF">IAC68_01915</name>
</gene>
<dbReference type="Proteomes" id="UP000823635">
    <property type="component" value="Unassembled WGS sequence"/>
</dbReference>
<comment type="function">
    <text evidence="7">Functions as a peptidoglycan terminase that cleaves nascent peptidoglycan strands endolytically to terminate their elongation.</text>
</comment>
<feature type="site" description="Important for catalytic activity" evidence="7">
    <location>
        <position position="217"/>
    </location>
</feature>
<evidence type="ECO:0000256" key="4">
    <source>
        <dbReference type="ARBA" id="ARBA00023136"/>
    </source>
</evidence>
<name>A0A9D9DJK8_9BACT</name>
<dbReference type="Pfam" id="PF02618">
    <property type="entry name" value="YceG"/>
    <property type="match status" value="1"/>
</dbReference>
<comment type="catalytic activity">
    <reaction evidence="7">
        <text>a peptidoglycan chain = a peptidoglycan chain with N-acetyl-1,6-anhydromuramyl-[peptide] at the reducing end + a peptidoglycan chain with N-acetylglucosamine at the non-reducing end.</text>
        <dbReference type="EC" id="4.2.2.29"/>
    </reaction>
</comment>
<dbReference type="Gene3D" id="3.30.160.60">
    <property type="entry name" value="Classic Zinc Finger"/>
    <property type="match status" value="1"/>
</dbReference>
<comment type="caution">
    <text evidence="8">The sequence shown here is derived from an EMBL/GenBank/DDBJ whole genome shotgun (WGS) entry which is preliminary data.</text>
</comment>
<evidence type="ECO:0000256" key="2">
    <source>
        <dbReference type="ARBA" id="ARBA00022692"/>
    </source>
</evidence>
<dbReference type="GO" id="GO:0008932">
    <property type="term" value="F:lytic endotransglycosylase activity"/>
    <property type="evidence" value="ECO:0007669"/>
    <property type="project" value="UniProtKB-UniRule"/>
</dbReference>
<evidence type="ECO:0000256" key="6">
    <source>
        <dbReference type="ARBA" id="ARBA00023316"/>
    </source>
</evidence>
<dbReference type="PANTHER" id="PTHR30518">
    <property type="entry name" value="ENDOLYTIC MUREIN TRANSGLYCOSYLASE"/>
    <property type="match status" value="1"/>
</dbReference>
<keyword evidence="6 7" id="KW-0961">Cell wall biogenesis/degradation</keyword>
<proteinExistence type="inferred from homology"/>
<dbReference type="HAMAP" id="MF_02065">
    <property type="entry name" value="MltG"/>
    <property type="match status" value="1"/>
</dbReference>
<dbReference type="CDD" id="cd08010">
    <property type="entry name" value="MltG_like"/>
    <property type="match status" value="1"/>
</dbReference>
<feature type="transmembrane region" description="Helical" evidence="7">
    <location>
        <begin position="7"/>
        <end position="28"/>
    </location>
</feature>
<evidence type="ECO:0000256" key="5">
    <source>
        <dbReference type="ARBA" id="ARBA00023239"/>
    </source>
</evidence>
<evidence type="ECO:0000256" key="1">
    <source>
        <dbReference type="ARBA" id="ARBA00022475"/>
    </source>
</evidence>